<dbReference type="Proteomes" id="UP001156215">
    <property type="component" value="Chromosome"/>
</dbReference>
<gene>
    <name evidence="1" type="ORF">NB640_08420</name>
</gene>
<proteinExistence type="predicted"/>
<name>A0A9E9LV45_9BURK</name>
<protein>
    <submittedName>
        <fullName evidence="1">Uncharacterized protein</fullName>
    </submittedName>
</protein>
<dbReference type="KEGG" id="ovb:NB640_08420"/>
<evidence type="ECO:0000313" key="1">
    <source>
        <dbReference type="EMBL" id="WAW09287.1"/>
    </source>
</evidence>
<dbReference type="EMBL" id="CP098242">
    <property type="protein sequence ID" value="WAW09287.1"/>
    <property type="molecule type" value="Genomic_DNA"/>
</dbReference>
<keyword evidence="2" id="KW-1185">Reference proteome</keyword>
<evidence type="ECO:0000313" key="2">
    <source>
        <dbReference type="Proteomes" id="UP001156215"/>
    </source>
</evidence>
<organism evidence="1 2">
    <name type="scientific">Oxalobacter vibrioformis</name>
    <dbReference type="NCBI Taxonomy" id="933080"/>
    <lineage>
        <taxon>Bacteria</taxon>
        <taxon>Pseudomonadati</taxon>
        <taxon>Pseudomonadota</taxon>
        <taxon>Betaproteobacteria</taxon>
        <taxon>Burkholderiales</taxon>
        <taxon>Oxalobacteraceae</taxon>
        <taxon>Oxalobacter</taxon>
    </lineage>
</organism>
<sequence>MNLIDLWASLKSQTRAVATATVATSATDEKEMPRNEASVAKVASVAVANHEDMPPETFMQWEVFTSNRGTVKVICSEPMTEKEVCWFPGAVSAVPLLEE</sequence>
<dbReference type="RefSeq" id="WP_269308284.1">
    <property type="nucleotide sequence ID" value="NZ_CP098242.1"/>
</dbReference>
<accession>A0A9E9LV45</accession>
<reference evidence="1" key="1">
    <citation type="journal article" date="2022" name="Front. Microbiol.">
        <title>New perspectives on an old grouping: The genomic and phenotypic variability of Oxalobacter formigenes and the implications for calcium oxalate stone prevention.</title>
        <authorList>
            <person name="Chmiel J.A."/>
            <person name="Carr C."/>
            <person name="Stuivenberg G.A."/>
            <person name="Venema R."/>
            <person name="Chanyi R.M."/>
            <person name="Al K.F."/>
            <person name="Giguere D."/>
            <person name="Say H."/>
            <person name="Akouris P.P."/>
            <person name="Dominguez Romero S.A."/>
            <person name="Kwong A."/>
            <person name="Tai V."/>
            <person name="Koval S.F."/>
            <person name="Razvi H."/>
            <person name="Bjazevic J."/>
            <person name="Burton J.P."/>
        </authorList>
    </citation>
    <scope>NUCLEOTIDE SEQUENCE</scope>
    <source>
        <strain evidence="1">WoOx3</strain>
    </source>
</reference>
<dbReference type="AlphaFoldDB" id="A0A9E9LV45"/>